<dbReference type="HOGENOM" id="CLU_757851_0_0_11"/>
<evidence type="ECO:0000256" key="2">
    <source>
        <dbReference type="ARBA" id="ARBA00022670"/>
    </source>
</evidence>
<sequence>MRRVLVRAALLGIAAAVTASLQAVPLARPVDLATDQSEAAQLAAKLTALDGAVQVAAERYDAATAQLAQDQAELAGVRARIASETQALGRERARLARAALDQFTSGDALAGMGAVLAGSPNSAAIVQTDVSVAATDETSLVAQYRAMALALEVERTQLAALVRSASQTAAVAAAARAAAASEQASVESALASLKGQMAQLVAQAQAAQQRAVEQRASVQLATETAAVAATPPAQGASASLLEQAASIAEAIAARGDTGYSYGAAGQWSGGVQYFDCSGLVSYVFAQLGLALPHDAAAQAADSAPIGYGQLVPGDLVFYDTLGSSGIDHVAIYVGGGSVVEATEPGRPVAVDPIGWSGTPVAFGQP</sequence>
<feature type="chain" id="PRO_5002979538" evidence="6">
    <location>
        <begin position="24"/>
        <end position="365"/>
    </location>
</feature>
<evidence type="ECO:0000256" key="4">
    <source>
        <dbReference type="ARBA" id="ARBA00022807"/>
    </source>
</evidence>
<keyword evidence="4" id="KW-0788">Thiol protease</keyword>
<dbReference type="KEGG" id="afo:Afer_1192"/>
<dbReference type="STRING" id="525909.Afer_1192"/>
<keyword evidence="2" id="KW-0645">Protease</keyword>
<feature type="domain" description="NlpC/P60" evidence="7">
    <location>
        <begin position="241"/>
        <end position="365"/>
    </location>
</feature>
<proteinExistence type="inferred from homology"/>
<dbReference type="InterPro" id="IPR000064">
    <property type="entry name" value="NLP_P60_dom"/>
</dbReference>
<keyword evidence="9" id="KW-1185">Reference proteome</keyword>
<dbReference type="GO" id="GO:0006508">
    <property type="term" value="P:proteolysis"/>
    <property type="evidence" value="ECO:0007669"/>
    <property type="project" value="UniProtKB-KW"/>
</dbReference>
<protein>
    <submittedName>
        <fullName evidence="8">NLP/P60 protein</fullName>
    </submittedName>
</protein>
<evidence type="ECO:0000256" key="5">
    <source>
        <dbReference type="SAM" id="Coils"/>
    </source>
</evidence>
<dbReference type="Pfam" id="PF00877">
    <property type="entry name" value="NLPC_P60"/>
    <property type="match status" value="1"/>
</dbReference>
<evidence type="ECO:0000313" key="8">
    <source>
        <dbReference type="EMBL" id="ACU54124.1"/>
    </source>
</evidence>
<dbReference type="SUPFAM" id="SSF54001">
    <property type="entry name" value="Cysteine proteinases"/>
    <property type="match status" value="1"/>
</dbReference>
<dbReference type="RefSeq" id="WP_015798610.1">
    <property type="nucleotide sequence ID" value="NC_013124.1"/>
</dbReference>
<dbReference type="OrthoDB" id="5177647at2"/>
<dbReference type="PROSITE" id="PS51935">
    <property type="entry name" value="NLPC_P60"/>
    <property type="match status" value="1"/>
</dbReference>
<dbReference type="InterPro" id="IPR038765">
    <property type="entry name" value="Papain-like_cys_pep_sf"/>
</dbReference>
<evidence type="ECO:0000256" key="6">
    <source>
        <dbReference type="SAM" id="SignalP"/>
    </source>
</evidence>
<name>C7LZG6_ACIFD</name>
<accession>C7LZG6</accession>
<keyword evidence="6" id="KW-0732">Signal</keyword>
<evidence type="ECO:0000256" key="1">
    <source>
        <dbReference type="ARBA" id="ARBA00007074"/>
    </source>
</evidence>
<dbReference type="AlphaFoldDB" id="C7LZG6"/>
<dbReference type="InterPro" id="IPR051202">
    <property type="entry name" value="Peptidase_C40"/>
</dbReference>
<comment type="similarity">
    <text evidence="1">Belongs to the peptidase C40 family.</text>
</comment>
<dbReference type="PANTHER" id="PTHR47053:SF1">
    <property type="entry name" value="MUREIN DD-ENDOPEPTIDASE MEPH-RELATED"/>
    <property type="match status" value="1"/>
</dbReference>
<evidence type="ECO:0000259" key="7">
    <source>
        <dbReference type="PROSITE" id="PS51935"/>
    </source>
</evidence>
<keyword evidence="3" id="KW-0378">Hydrolase</keyword>
<feature type="signal peptide" evidence="6">
    <location>
        <begin position="1"/>
        <end position="23"/>
    </location>
</feature>
<evidence type="ECO:0000313" key="9">
    <source>
        <dbReference type="Proteomes" id="UP000000771"/>
    </source>
</evidence>
<dbReference type="Gene3D" id="3.90.1720.10">
    <property type="entry name" value="endopeptidase domain like (from Nostoc punctiforme)"/>
    <property type="match status" value="1"/>
</dbReference>
<keyword evidence="5" id="KW-0175">Coiled coil</keyword>
<evidence type="ECO:0000256" key="3">
    <source>
        <dbReference type="ARBA" id="ARBA00022801"/>
    </source>
</evidence>
<dbReference type="EMBL" id="CP001631">
    <property type="protein sequence ID" value="ACU54124.1"/>
    <property type="molecule type" value="Genomic_DNA"/>
</dbReference>
<dbReference type="GO" id="GO:0008234">
    <property type="term" value="F:cysteine-type peptidase activity"/>
    <property type="evidence" value="ECO:0007669"/>
    <property type="project" value="UniProtKB-KW"/>
</dbReference>
<dbReference type="PANTHER" id="PTHR47053">
    <property type="entry name" value="MUREIN DD-ENDOPEPTIDASE MEPH-RELATED"/>
    <property type="match status" value="1"/>
</dbReference>
<organism evidence="8 9">
    <name type="scientific">Acidimicrobium ferrooxidans (strain DSM 10331 / JCM 15462 / NBRC 103882 / ICP)</name>
    <dbReference type="NCBI Taxonomy" id="525909"/>
    <lineage>
        <taxon>Bacteria</taxon>
        <taxon>Bacillati</taxon>
        <taxon>Actinomycetota</taxon>
        <taxon>Acidimicrobiia</taxon>
        <taxon>Acidimicrobiales</taxon>
        <taxon>Acidimicrobiaceae</taxon>
        <taxon>Acidimicrobium</taxon>
    </lineage>
</organism>
<dbReference type="eggNOG" id="COG0791">
    <property type="taxonomic scope" value="Bacteria"/>
</dbReference>
<feature type="coiled-coil region" evidence="5">
    <location>
        <begin position="190"/>
        <end position="217"/>
    </location>
</feature>
<dbReference type="Proteomes" id="UP000000771">
    <property type="component" value="Chromosome"/>
</dbReference>
<gene>
    <name evidence="8" type="ordered locus">Afer_1192</name>
</gene>
<reference evidence="8 9" key="1">
    <citation type="journal article" date="2009" name="Stand. Genomic Sci.">
        <title>Complete genome sequence of Acidimicrobium ferrooxidans type strain (ICP).</title>
        <authorList>
            <person name="Clum A."/>
            <person name="Nolan M."/>
            <person name="Lang E."/>
            <person name="Glavina Del Rio T."/>
            <person name="Tice H."/>
            <person name="Copeland A."/>
            <person name="Cheng J.F."/>
            <person name="Lucas S."/>
            <person name="Chen F."/>
            <person name="Bruce D."/>
            <person name="Goodwin L."/>
            <person name="Pitluck S."/>
            <person name="Ivanova N."/>
            <person name="Mavrommatis K."/>
            <person name="Mikhailova N."/>
            <person name="Pati A."/>
            <person name="Chen A."/>
            <person name="Palaniappan K."/>
            <person name="Goker M."/>
            <person name="Spring S."/>
            <person name="Land M."/>
            <person name="Hauser L."/>
            <person name="Chang Y.J."/>
            <person name="Jeffries C.C."/>
            <person name="Chain P."/>
            <person name="Bristow J."/>
            <person name="Eisen J.A."/>
            <person name="Markowitz V."/>
            <person name="Hugenholtz P."/>
            <person name="Kyrpides N.C."/>
            <person name="Klenk H.P."/>
            <person name="Lapidus A."/>
        </authorList>
    </citation>
    <scope>NUCLEOTIDE SEQUENCE [LARGE SCALE GENOMIC DNA]</scope>
    <source>
        <strain evidence="9">DSM 10331 / JCM 15462 / NBRC 103882 / ICP</strain>
    </source>
</reference>